<dbReference type="Pfam" id="PF00271">
    <property type="entry name" value="Helicase_C"/>
    <property type="match status" value="1"/>
</dbReference>
<evidence type="ECO:0000313" key="12">
    <source>
        <dbReference type="Proteomes" id="UP000186601"/>
    </source>
</evidence>
<dbReference type="GO" id="GO:0009378">
    <property type="term" value="F:four-way junction helicase activity"/>
    <property type="evidence" value="ECO:0007669"/>
    <property type="project" value="TreeGrafter"/>
</dbReference>
<evidence type="ECO:0000256" key="7">
    <source>
        <dbReference type="ARBA" id="ARBA00034808"/>
    </source>
</evidence>
<dbReference type="InterPro" id="IPR011545">
    <property type="entry name" value="DEAD/DEAH_box_helicase_dom"/>
</dbReference>
<dbReference type="STRING" id="98765.A0A2R6QF04"/>
<dbReference type="GO" id="GO:0043138">
    <property type="term" value="F:3'-5' DNA helicase activity"/>
    <property type="evidence" value="ECO:0007669"/>
    <property type="project" value="UniProtKB-EC"/>
</dbReference>
<feature type="compositionally biased region" description="Polar residues" evidence="8">
    <location>
        <begin position="354"/>
        <end position="371"/>
    </location>
</feature>
<dbReference type="PROSITE" id="PS51194">
    <property type="entry name" value="HELICASE_CTER"/>
    <property type="match status" value="1"/>
</dbReference>
<dbReference type="GO" id="GO:0003677">
    <property type="term" value="F:DNA binding"/>
    <property type="evidence" value="ECO:0007669"/>
    <property type="project" value="UniProtKB-KW"/>
</dbReference>
<evidence type="ECO:0000313" key="11">
    <source>
        <dbReference type="EMBL" id="PSS06893.1"/>
    </source>
</evidence>
<evidence type="ECO:0000259" key="9">
    <source>
        <dbReference type="PROSITE" id="PS51192"/>
    </source>
</evidence>
<evidence type="ECO:0000256" key="8">
    <source>
        <dbReference type="SAM" id="MobiDB-lite"/>
    </source>
</evidence>
<dbReference type="GO" id="GO:0000724">
    <property type="term" value="P:double-strand break repair via homologous recombination"/>
    <property type="evidence" value="ECO:0007669"/>
    <property type="project" value="TreeGrafter"/>
</dbReference>
<dbReference type="GO" id="GO:0005694">
    <property type="term" value="C:chromosome"/>
    <property type="evidence" value="ECO:0007669"/>
    <property type="project" value="TreeGrafter"/>
</dbReference>
<evidence type="ECO:0000256" key="1">
    <source>
        <dbReference type="ARBA" id="ARBA00005446"/>
    </source>
</evidence>
<dbReference type="Proteomes" id="UP000186601">
    <property type="component" value="Unassembled WGS sequence"/>
</dbReference>
<proteinExistence type="inferred from homology"/>
<dbReference type="PANTHER" id="PTHR13710:SF105">
    <property type="entry name" value="ATP-DEPENDENT DNA HELICASE Q1"/>
    <property type="match status" value="1"/>
</dbReference>
<keyword evidence="5" id="KW-0413">Isomerase</keyword>
<feature type="compositionally biased region" description="Basic and acidic residues" evidence="8">
    <location>
        <begin position="591"/>
        <end position="608"/>
    </location>
</feature>
<organism evidence="11 12">
    <name type="scientific">Hermanssonia centrifuga</name>
    <dbReference type="NCBI Taxonomy" id="98765"/>
    <lineage>
        <taxon>Eukaryota</taxon>
        <taxon>Fungi</taxon>
        <taxon>Dikarya</taxon>
        <taxon>Basidiomycota</taxon>
        <taxon>Agaricomycotina</taxon>
        <taxon>Agaricomycetes</taxon>
        <taxon>Polyporales</taxon>
        <taxon>Meruliaceae</taxon>
        <taxon>Hermanssonia</taxon>
    </lineage>
</organism>
<dbReference type="InterPro" id="IPR014001">
    <property type="entry name" value="Helicase_ATP-bd"/>
</dbReference>
<feature type="region of interest" description="Disordered" evidence="8">
    <location>
        <begin position="354"/>
        <end position="379"/>
    </location>
</feature>
<keyword evidence="2" id="KW-0547">Nucleotide-binding</keyword>
<dbReference type="GO" id="GO:0005524">
    <property type="term" value="F:ATP binding"/>
    <property type="evidence" value="ECO:0007669"/>
    <property type="project" value="UniProtKB-KW"/>
</dbReference>
<keyword evidence="12" id="KW-1185">Reference proteome</keyword>
<comment type="caution">
    <text evidence="11">The sequence shown here is derived from an EMBL/GenBank/DDBJ whole genome shotgun (WGS) entry which is preliminary data.</text>
</comment>
<name>A0A2R6QF04_9APHY</name>
<dbReference type="PROSITE" id="PS51192">
    <property type="entry name" value="HELICASE_ATP_BIND_1"/>
    <property type="match status" value="1"/>
</dbReference>
<evidence type="ECO:0000256" key="2">
    <source>
        <dbReference type="ARBA" id="ARBA00022741"/>
    </source>
</evidence>
<dbReference type="EMBL" id="MLYV02000344">
    <property type="protein sequence ID" value="PSS06893.1"/>
    <property type="molecule type" value="Genomic_DNA"/>
</dbReference>
<sequence length="655" mass="72149">MGEDVLCVSATGDGKSALMYMYSMVHDDTMTLVVSPTNALEVDMINNFVGISAVAINADTMAAAALNRPVARDLWAEARAGKYQVIFLSPETLASPAFRTFVEDKTVRSRLGLFCVDECHMVDEWGADFRKPYASISRVRPWLPEWTSFVALTATLEPGRQTEVVAQSLGLYQDQYHFEKHLDWLIPPNTTCISDIPKTLVYCESIDLGQRVAAYLRSLLHPSLQLRRDCVIRHMHSLNCSDCKTAGLASLYQGGDERGTGVHVSTNVLGVGLNMHDFDCIVCFGTPSSLSSLVQHIGCAACGRGLHGVGFVYVKKSDIEATIAYLNRTTYSDLDPRLLNTTVRKAALDLGSSLGDTSNLQGETSNQNSPGKSAPDDSTHVVYPPGMQKLSKKTSAKDALLLKKTLCPSLRLAIAAHIRGACISRQINIIYQNPNVGVNCERCSTCRPRSIPNPYPLPSELAMTSLGGSKAAPTLSIVKTNGTPAYMKLSTKDIAHVTETLRNAARQIQSSLPMRSEFLFVGSQTFLRGSFIQRITADFHLITSQDILKDRMTGWRYWSECGVALWEVVDALRKEMHATLHNRHEEFLAKKRETTRKNAEEKLSKDTADAESPPVETLEGSQSTVRRTSQKRQLLEAEGSPPSKILRAVQSKIYV</sequence>
<comment type="catalytic activity">
    <reaction evidence="6">
        <text>Couples ATP hydrolysis with the unwinding of duplex DNA by translocating in the 3'-5' direction.</text>
        <dbReference type="EC" id="5.6.2.4"/>
    </reaction>
</comment>
<evidence type="ECO:0000256" key="3">
    <source>
        <dbReference type="ARBA" id="ARBA00022840"/>
    </source>
</evidence>
<evidence type="ECO:0000256" key="4">
    <source>
        <dbReference type="ARBA" id="ARBA00023125"/>
    </source>
</evidence>
<feature type="domain" description="Helicase ATP-binding" evidence="9">
    <location>
        <begin position="1"/>
        <end position="174"/>
    </location>
</feature>
<dbReference type="EC" id="5.6.2.4" evidence="7"/>
<dbReference type="PANTHER" id="PTHR13710">
    <property type="entry name" value="DNA HELICASE RECQ FAMILY MEMBER"/>
    <property type="match status" value="1"/>
</dbReference>
<reference evidence="11 12" key="1">
    <citation type="submission" date="2018-02" db="EMBL/GenBank/DDBJ databases">
        <title>Genome sequence of the basidiomycete white-rot fungus Phlebia centrifuga.</title>
        <authorList>
            <person name="Granchi Z."/>
            <person name="Peng M."/>
            <person name="de Vries R.P."/>
            <person name="Hilden K."/>
            <person name="Makela M.R."/>
            <person name="Grigoriev I."/>
            <person name="Riley R."/>
        </authorList>
    </citation>
    <scope>NUCLEOTIDE SEQUENCE [LARGE SCALE GENOMIC DNA]</scope>
    <source>
        <strain evidence="11 12">FBCC195</strain>
    </source>
</reference>
<keyword evidence="4" id="KW-0238">DNA-binding</keyword>
<dbReference type="AlphaFoldDB" id="A0A2R6QF04"/>
<dbReference type="OrthoDB" id="2788720at2759"/>
<evidence type="ECO:0000256" key="6">
    <source>
        <dbReference type="ARBA" id="ARBA00034617"/>
    </source>
</evidence>
<dbReference type="Pfam" id="PF00270">
    <property type="entry name" value="DEAD"/>
    <property type="match status" value="1"/>
</dbReference>
<gene>
    <name evidence="11" type="ORF">PHLCEN_2v3495</name>
</gene>
<evidence type="ECO:0000256" key="5">
    <source>
        <dbReference type="ARBA" id="ARBA00023235"/>
    </source>
</evidence>
<protein>
    <recommendedName>
        <fullName evidence="7">DNA 3'-5' helicase</fullName>
        <ecNumber evidence="7">5.6.2.4</ecNumber>
    </recommendedName>
</protein>
<dbReference type="Gene3D" id="3.40.50.300">
    <property type="entry name" value="P-loop containing nucleotide triphosphate hydrolases"/>
    <property type="match status" value="2"/>
</dbReference>
<evidence type="ECO:0000259" key="10">
    <source>
        <dbReference type="PROSITE" id="PS51194"/>
    </source>
</evidence>
<dbReference type="GO" id="GO:0005737">
    <property type="term" value="C:cytoplasm"/>
    <property type="evidence" value="ECO:0007669"/>
    <property type="project" value="TreeGrafter"/>
</dbReference>
<dbReference type="InterPro" id="IPR001650">
    <property type="entry name" value="Helicase_C-like"/>
</dbReference>
<accession>A0A2R6QF04</accession>
<feature type="domain" description="Helicase C-terminal" evidence="10">
    <location>
        <begin position="188"/>
        <end position="351"/>
    </location>
</feature>
<dbReference type="InterPro" id="IPR027417">
    <property type="entry name" value="P-loop_NTPase"/>
</dbReference>
<comment type="similarity">
    <text evidence="1">Belongs to the helicase family. RecQ subfamily.</text>
</comment>
<dbReference type="SUPFAM" id="SSF52540">
    <property type="entry name" value="P-loop containing nucleoside triphosphate hydrolases"/>
    <property type="match status" value="1"/>
</dbReference>
<keyword evidence="3" id="KW-0067">ATP-binding</keyword>
<feature type="region of interest" description="Disordered" evidence="8">
    <location>
        <begin position="591"/>
        <end position="643"/>
    </location>
</feature>